<dbReference type="InterPro" id="IPR000683">
    <property type="entry name" value="Gfo/Idh/MocA-like_OxRdtase_N"/>
</dbReference>
<dbReference type="EMBL" id="JAOYFC010000002">
    <property type="protein sequence ID" value="MCV6824917.1"/>
    <property type="molecule type" value="Genomic_DNA"/>
</dbReference>
<dbReference type="GO" id="GO:0016491">
    <property type="term" value="F:oxidoreductase activity"/>
    <property type="evidence" value="ECO:0007669"/>
    <property type="project" value="UniProtKB-KW"/>
</dbReference>
<evidence type="ECO:0000256" key="1">
    <source>
        <dbReference type="ARBA" id="ARBA00010928"/>
    </source>
</evidence>
<reference evidence="5" key="1">
    <citation type="submission" date="2022-10" db="EMBL/GenBank/DDBJ databases">
        <authorList>
            <person name="Yue Y."/>
        </authorList>
    </citation>
    <scope>NUCLEOTIDE SEQUENCE</scope>
    <source>
        <strain evidence="5">Z654</strain>
    </source>
</reference>
<evidence type="ECO:0000256" key="2">
    <source>
        <dbReference type="ARBA" id="ARBA00023002"/>
    </source>
</evidence>
<dbReference type="SUPFAM" id="SSF51735">
    <property type="entry name" value="NAD(P)-binding Rossmann-fold domains"/>
    <property type="match status" value="1"/>
</dbReference>
<dbReference type="AlphaFoldDB" id="A0AAE3IZ02"/>
<sequence>MTKPIRFGVLGAANFALNHMAPAIHRAKGAEFAALATSSEAKAVPFQEFCPNLAVYTDYQELLNTPDIDAVYIPLPNNLHVEWSKKALKAGKHVLCEKPLALEAGEFDDLIALRDERGLLAAEAFMITHHPQWIEARKQIANGAIGELRHVSANFCYNNETDVKNIRNLPEYGGGALRDIGVYILGSTLFATEAKTAEVLDVRMRKENDVDVFTNIFARMDGFTYSGMVSMRLTSHQEVVFFGDRGKLIVKTPFNANVYAEAQLHITNDSGEQVIRYPGVEQYALQVENFCKSVMTGADYPWSLEDAKKTQLLMDDVFQKSTDV</sequence>
<dbReference type="SUPFAM" id="SSF55347">
    <property type="entry name" value="Glyceraldehyde-3-phosphate dehydrogenase-like, C-terminal domain"/>
    <property type="match status" value="1"/>
</dbReference>
<dbReference type="Gene3D" id="3.30.360.10">
    <property type="entry name" value="Dihydrodipicolinate Reductase, domain 2"/>
    <property type="match status" value="1"/>
</dbReference>
<organism evidence="5 6">
    <name type="scientific">Halocynthiibacter halioticoli</name>
    <dbReference type="NCBI Taxonomy" id="2986804"/>
    <lineage>
        <taxon>Bacteria</taxon>
        <taxon>Pseudomonadati</taxon>
        <taxon>Pseudomonadota</taxon>
        <taxon>Alphaproteobacteria</taxon>
        <taxon>Rhodobacterales</taxon>
        <taxon>Paracoccaceae</taxon>
        <taxon>Halocynthiibacter</taxon>
    </lineage>
</organism>
<dbReference type="InterPro" id="IPR036291">
    <property type="entry name" value="NAD(P)-bd_dom_sf"/>
</dbReference>
<dbReference type="Pfam" id="PF01408">
    <property type="entry name" value="GFO_IDH_MocA"/>
    <property type="match status" value="1"/>
</dbReference>
<dbReference type="PANTHER" id="PTHR22604:SF105">
    <property type="entry name" value="TRANS-1,2-DIHYDROBENZENE-1,2-DIOL DEHYDROGENASE"/>
    <property type="match status" value="1"/>
</dbReference>
<evidence type="ECO:0000313" key="5">
    <source>
        <dbReference type="EMBL" id="MCV6824917.1"/>
    </source>
</evidence>
<dbReference type="Gene3D" id="3.40.50.720">
    <property type="entry name" value="NAD(P)-binding Rossmann-like Domain"/>
    <property type="match status" value="1"/>
</dbReference>
<keyword evidence="6" id="KW-1185">Reference proteome</keyword>
<feature type="domain" description="Gfo/Idh/MocA-like oxidoreductase N-terminal" evidence="3">
    <location>
        <begin position="5"/>
        <end position="121"/>
    </location>
</feature>
<comment type="caution">
    <text evidence="5">The sequence shown here is derived from an EMBL/GenBank/DDBJ whole genome shotgun (WGS) entry which is preliminary data.</text>
</comment>
<dbReference type="InterPro" id="IPR050984">
    <property type="entry name" value="Gfo/Idh/MocA_domain"/>
</dbReference>
<dbReference type="InterPro" id="IPR055170">
    <property type="entry name" value="GFO_IDH_MocA-like_dom"/>
</dbReference>
<evidence type="ECO:0000259" key="4">
    <source>
        <dbReference type="Pfam" id="PF22725"/>
    </source>
</evidence>
<comment type="similarity">
    <text evidence="1">Belongs to the Gfo/Idh/MocA family.</text>
</comment>
<dbReference type="RefSeq" id="WP_263953766.1">
    <property type="nucleotide sequence ID" value="NZ_JAOYFC010000002.1"/>
</dbReference>
<name>A0AAE3IZ02_9RHOB</name>
<dbReference type="Proteomes" id="UP001208041">
    <property type="component" value="Unassembled WGS sequence"/>
</dbReference>
<proteinExistence type="inferred from homology"/>
<protein>
    <submittedName>
        <fullName evidence="5">Gfo/Idh/MocA family oxidoreductase</fullName>
    </submittedName>
</protein>
<evidence type="ECO:0000313" key="6">
    <source>
        <dbReference type="Proteomes" id="UP001208041"/>
    </source>
</evidence>
<keyword evidence="2" id="KW-0560">Oxidoreductase</keyword>
<dbReference type="PANTHER" id="PTHR22604">
    <property type="entry name" value="OXIDOREDUCTASES"/>
    <property type="match status" value="1"/>
</dbReference>
<feature type="domain" description="GFO/IDH/MocA-like oxidoreductase" evidence="4">
    <location>
        <begin position="134"/>
        <end position="248"/>
    </location>
</feature>
<accession>A0AAE3IZ02</accession>
<dbReference type="GO" id="GO:0000166">
    <property type="term" value="F:nucleotide binding"/>
    <property type="evidence" value="ECO:0007669"/>
    <property type="project" value="InterPro"/>
</dbReference>
<evidence type="ECO:0000259" key="3">
    <source>
        <dbReference type="Pfam" id="PF01408"/>
    </source>
</evidence>
<dbReference type="Pfam" id="PF22725">
    <property type="entry name" value="GFO_IDH_MocA_C3"/>
    <property type="match status" value="1"/>
</dbReference>
<gene>
    <name evidence="5" type="ORF">OH136_10150</name>
</gene>